<keyword evidence="3" id="KW-1185">Reference proteome</keyword>
<feature type="compositionally biased region" description="Basic and acidic residues" evidence="1">
    <location>
        <begin position="115"/>
        <end position="126"/>
    </location>
</feature>
<name>A0ABD3W7C7_SINWO</name>
<gene>
    <name evidence="2" type="ORF">ACJMK2_042444</name>
</gene>
<reference evidence="2 3" key="1">
    <citation type="submission" date="2024-11" db="EMBL/GenBank/DDBJ databases">
        <title>Chromosome-level genome assembly of the freshwater bivalve Anodonta woodiana.</title>
        <authorList>
            <person name="Chen X."/>
        </authorList>
    </citation>
    <scope>NUCLEOTIDE SEQUENCE [LARGE SCALE GENOMIC DNA]</scope>
    <source>
        <strain evidence="2">MN2024</strain>
        <tissue evidence="2">Gills</tissue>
    </source>
</reference>
<protein>
    <submittedName>
        <fullName evidence="2">Uncharacterized protein</fullName>
    </submittedName>
</protein>
<dbReference type="EMBL" id="JBJQND010000008">
    <property type="protein sequence ID" value="KAL3869810.1"/>
    <property type="molecule type" value="Genomic_DNA"/>
</dbReference>
<sequence length="235" mass="26136">MSFPPARLSEGLSVSDVNQFTSGCNDFSSNVCSNEAECYDDVVSEAFTDVNSSVLMRTERGRYKSRDEPSAKFDSEIEKHFLNLNDPREIEHLERRSRSLYLYGLMDALSPSMSRQEDNSVHRQNDSESDTSACTLTTHNSQGTSSTDNFIINNFIINSTTSNLSSESNTINSSSYLSIVHVQNSTLNNDSSYAVVTGDQNHSLERRHTNNGGDSSLEDISSDGYLSAIRRPQQE</sequence>
<proteinExistence type="predicted"/>
<comment type="caution">
    <text evidence="2">The sequence shown here is derived from an EMBL/GenBank/DDBJ whole genome shotgun (WGS) entry which is preliminary data.</text>
</comment>
<feature type="region of interest" description="Disordered" evidence="1">
    <location>
        <begin position="113"/>
        <end position="143"/>
    </location>
</feature>
<dbReference type="Proteomes" id="UP001634394">
    <property type="component" value="Unassembled WGS sequence"/>
</dbReference>
<evidence type="ECO:0000313" key="3">
    <source>
        <dbReference type="Proteomes" id="UP001634394"/>
    </source>
</evidence>
<organism evidence="2 3">
    <name type="scientific">Sinanodonta woodiana</name>
    <name type="common">Chinese pond mussel</name>
    <name type="synonym">Anodonta woodiana</name>
    <dbReference type="NCBI Taxonomy" id="1069815"/>
    <lineage>
        <taxon>Eukaryota</taxon>
        <taxon>Metazoa</taxon>
        <taxon>Spiralia</taxon>
        <taxon>Lophotrochozoa</taxon>
        <taxon>Mollusca</taxon>
        <taxon>Bivalvia</taxon>
        <taxon>Autobranchia</taxon>
        <taxon>Heteroconchia</taxon>
        <taxon>Palaeoheterodonta</taxon>
        <taxon>Unionida</taxon>
        <taxon>Unionoidea</taxon>
        <taxon>Unionidae</taxon>
        <taxon>Unioninae</taxon>
        <taxon>Sinanodonta</taxon>
    </lineage>
</organism>
<feature type="compositionally biased region" description="Polar residues" evidence="1">
    <location>
        <begin position="130"/>
        <end position="143"/>
    </location>
</feature>
<accession>A0ABD3W7C7</accession>
<evidence type="ECO:0000313" key="2">
    <source>
        <dbReference type="EMBL" id="KAL3869810.1"/>
    </source>
</evidence>
<dbReference type="AlphaFoldDB" id="A0ABD3W7C7"/>
<evidence type="ECO:0000256" key="1">
    <source>
        <dbReference type="SAM" id="MobiDB-lite"/>
    </source>
</evidence>
<feature type="region of interest" description="Disordered" evidence="1">
    <location>
        <begin position="199"/>
        <end position="235"/>
    </location>
</feature>